<gene>
    <name evidence="4" type="ORF">SERLA73DRAFT_14257</name>
</gene>
<evidence type="ECO:0000313" key="4">
    <source>
        <dbReference type="EMBL" id="EGO02255.1"/>
    </source>
</evidence>
<comment type="subcellular location">
    <subcellularLocation>
        <location evidence="1">Nucleus</location>
    </subcellularLocation>
</comment>
<dbReference type="HOGENOM" id="CLU_041799_2_0_1"/>
<dbReference type="InterPro" id="IPR052181">
    <property type="entry name" value="5hmC_binding"/>
</dbReference>
<dbReference type="SUPFAM" id="SSF88697">
    <property type="entry name" value="PUA domain-like"/>
    <property type="match status" value="1"/>
</dbReference>
<evidence type="ECO:0000256" key="2">
    <source>
        <dbReference type="ARBA" id="ARBA00023242"/>
    </source>
</evidence>
<dbReference type="Pfam" id="PF01878">
    <property type="entry name" value="EVE"/>
    <property type="match status" value="1"/>
</dbReference>
<feature type="domain" description="EVE" evidence="3">
    <location>
        <begin position="1"/>
        <end position="172"/>
    </location>
</feature>
<dbReference type="eggNOG" id="KOG3383">
    <property type="taxonomic scope" value="Eukaryota"/>
</dbReference>
<dbReference type="STRING" id="936435.F8PQK7"/>
<dbReference type="Proteomes" id="UP000008063">
    <property type="component" value="Unassembled WGS sequence"/>
</dbReference>
<keyword evidence="5" id="KW-1185">Reference proteome</keyword>
<dbReference type="OrthoDB" id="41445at2759"/>
<evidence type="ECO:0000256" key="1">
    <source>
        <dbReference type="ARBA" id="ARBA00004123"/>
    </source>
</evidence>
<name>F8PQK7_SERL3</name>
<organism evidence="5">
    <name type="scientific">Serpula lacrymans var. lacrymans (strain S7.3)</name>
    <name type="common">Dry rot fungus</name>
    <dbReference type="NCBI Taxonomy" id="936435"/>
    <lineage>
        <taxon>Eukaryota</taxon>
        <taxon>Fungi</taxon>
        <taxon>Dikarya</taxon>
        <taxon>Basidiomycota</taxon>
        <taxon>Agaricomycotina</taxon>
        <taxon>Agaricomycetes</taxon>
        <taxon>Agaricomycetidae</taxon>
        <taxon>Boletales</taxon>
        <taxon>Coniophorineae</taxon>
        <taxon>Serpulaceae</taxon>
        <taxon>Serpula</taxon>
    </lineage>
</organism>
<sequence>WLMKAEPDSRIQKGKDVKFSVDDFESVKTTPWEGVRNFEARNIMKQMVVGDKVLFYHSNCKVPGMTYCIFTLFESSYPDYTAWDSSHPYFDPKTKQDDPKWFMVEVTFVARAKHLVPLALLKHIAALASGEAPSEVDYIGADGVKAVKNMALVNRGRLSVQSVDEKTFEVVQTLAEKGGWD</sequence>
<proteinExistence type="predicted"/>
<dbReference type="AlphaFoldDB" id="F8PQK7"/>
<dbReference type="CDD" id="cd21133">
    <property type="entry name" value="EVE"/>
    <property type="match status" value="1"/>
</dbReference>
<feature type="non-terminal residue" evidence="4">
    <location>
        <position position="1"/>
    </location>
</feature>
<evidence type="ECO:0000313" key="5">
    <source>
        <dbReference type="Proteomes" id="UP000008063"/>
    </source>
</evidence>
<evidence type="ECO:0000259" key="3">
    <source>
        <dbReference type="Pfam" id="PF01878"/>
    </source>
</evidence>
<protein>
    <recommendedName>
        <fullName evidence="3">EVE domain-containing protein</fullName>
    </recommendedName>
</protein>
<dbReference type="InterPro" id="IPR015947">
    <property type="entry name" value="PUA-like_sf"/>
</dbReference>
<reference evidence="5" key="1">
    <citation type="journal article" date="2011" name="Science">
        <title>The plant cell wall-decomposing machinery underlies the functional diversity of forest fungi.</title>
        <authorList>
            <person name="Eastwood D.C."/>
            <person name="Floudas D."/>
            <person name="Binder M."/>
            <person name="Majcherczyk A."/>
            <person name="Schneider P."/>
            <person name="Aerts A."/>
            <person name="Asiegbu F.O."/>
            <person name="Baker S.E."/>
            <person name="Barry K."/>
            <person name="Bendiksby M."/>
            <person name="Blumentritt M."/>
            <person name="Coutinho P.M."/>
            <person name="Cullen D."/>
            <person name="de Vries R.P."/>
            <person name="Gathman A."/>
            <person name="Goodell B."/>
            <person name="Henrissat B."/>
            <person name="Ihrmark K."/>
            <person name="Kauserud H."/>
            <person name="Kohler A."/>
            <person name="LaButti K."/>
            <person name="Lapidus A."/>
            <person name="Lavin J.L."/>
            <person name="Lee Y.-H."/>
            <person name="Lindquist E."/>
            <person name="Lilly W."/>
            <person name="Lucas S."/>
            <person name="Morin E."/>
            <person name="Murat C."/>
            <person name="Oguiza J.A."/>
            <person name="Park J."/>
            <person name="Pisabarro A.G."/>
            <person name="Riley R."/>
            <person name="Rosling A."/>
            <person name="Salamov A."/>
            <person name="Schmidt O."/>
            <person name="Schmutz J."/>
            <person name="Skrede I."/>
            <person name="Stenlid J."/>
            <person name="Wiebenga A."/>
            <person name="Xie X."/>
            <person name="Kuees U."/>
            <person name="Hibbett D.S."/>
            <person name="Hoffmeister D."/>
            <person name="Hoegberg N."/>
            <person name="Martin F."/>
            <person name="Grigoriev I.V."/>
            <person name="Watkinson S.C."/>
        </authorList>
    </citation>
    <scope>NUCLEOTIDE SEQUENCE [LARGE SCALE GENOMIC DNA]</scope>
    <source>
        <strain evidence="5">strain S7.3</strain>
    </source>
</reference>
<dbReference type="FunCoup" id="F8PQK7">
    <property type="interactions" value="255"/>
</dbReference>
<dbReference type="InterPro" id="IPR047197">
    <property type="entry name" value="THYN1-like_EVE"/>
</dbReference>
<dbReference type="FunFam" id="3.10.590.10:FF:000006">
    <property type="entry name" value="Chromosome 7, whole genome shotgun sequence"/>
    <property type="match status" value="1"/>
</dbReference>
<dbReference type="PANTHER" id="PTHR14087">
    <property type="entry name" value="THYMOCYTE NUCLEAR PROTEIN 1"/>
    <property type="match status" value="1"/>
</dbReference>
<dbReference type="OMA" id="DVQFIRM"/>
<keyword evidence="2" id="KW-0539">Nucleus</keyword>
<dbReference type="InterPro" id="IPR002740">
    <property type="entry name" value="EVE_domain"/>
</dbReference>
<dbReference type="Gene3D" id="3.10.590.10">
    <property type="entry name" value="ph1033 like domains"/>
    <property type="match status" value="1"/>
</dbReference>
<accession>F8PQK7</accession>
<dbReference type="GO" id="GO:0005634">
    <property type="term" value="C:nucleus"/>
    <property type="evidence" value="ECO:0007669"/>
    <property type="project" value="UniProtKB-SubCell"/>
</dbReference>
<dbReference type="InParanoid" id="F8PQK7"/>
<dbReference type="PANTHER" id="PTHR14087:SF7">
    <property type="entry name" value="THYMOCYTE NUCLEAR PROTEIN 1"/>
    <property type="match status" value="1"/>
</dbReference>
<dbReference type="EMBL" id="GL945477">
    <property type="protein sequence ID" value="EGO02255.1"/>
    <property type="molecule type" value="Genomic_DNA"/>
</dbReference>
<feature type="non-terminal residue" evidence="4">
    <location>
        <position position="181"/>
    </location>
</feature>